<name>A0ABW0T8Z1_9HYPH</name>
<gene>
    <name evidence="3 5" type="primary">msrB</name>
    <name evidence="5" type="ORF">ACFPOD_08160</name>
</gene>
<dbReference type="InterPro" id="IPR002579">
    <property type="entry name" value="Met_Sox_Rdtase_MsrB_dom"/>
</dbReference>
<dbReference type="Proteomes" id="UP001596107">
    <property type="component" value="Unassembled WGS sequence"/>
</dbReference>
<evidence type="ECO:0000313" key="5">
    <source>
        <dbReference type="EMBL" id="MFC5585081.1"/>
    </source>
</evidence>
<dbReference type="InterPro" id="IPR011057">
    <property type="entry name" value="Mss4-like_sf"/>
</dbReference>
<comment type="caution">
    <text evidence="5">The sequence shown here is derived from an EMBL/GenBank/DDBJ whole genome shotgun (WGS) entry which is preliminary data.</text>
</comment>
<dbReference type="EC" id="1.8.4.12" evidence="3"/>
<organism evidence="5 6">
    <name type="scientific">Nitratireductor kimnyeongensis</name>
    <dbReference type="NCBI Taxonomy" id="430679"/>
    <lineage>
        <taxon>Bacteria</taxon>
        <taxon>Pseudomonadati</taxon>
        <taxon>Pseudomonadota</taxon>
        <taxon>Alphaproteobacteria</taxon>
        <taxon>Hyphomicrobiales</taxon>
        <taxon>Phyllobacteriaceae</taxon>
        <taxon>Nitratireductor</taxon>
    </lineage>
</organism>
<evidence type="ECO:0000256" key="2">
    <source>
        <dbReference type="ARBA" id="ARBA00048488"/>
    </source>
</evidence>
<feature type="domain" description="MsrB" evidence="4">
    <location>
        <begin position="6"/>
        <end position="129"/>
    </location>
</feature>
<comment type="catalytic activity">
    <reaction evidence="2 3">
        <text>L-methionyl-[protein] + [thioredoxin]-disulfide + H2O = L-methionyl-(R)-S-oxide-[protein] + [thioredoxin]-dithiol</text>
        <dbReference type="Rhea" id="RHEA:24164"/>
        <dbReference type="Rhea" id="RHEA-COMP:10698"/>
        <dbReference type="Rhea" id="RHEA-COMP:10700"/>
        <dbReference type="Rhea" id="RHEA-COMP:12313"/>
        <dbReference type="Rhea" id="RHEA-COMP:12314"/>
        <dbReference type="ChEBI" id="CHEBI:15377"/>
        <dbReference type="ChEBI" id="CHEBI:16044"/>
        <dbReference type="ChEBI" id="CHEBI:29950"/>
        <dbReference type="ChEBI" id="CHEBI:45764"/>
        <dbReference type="ChEBI" id="CHEBI:50058"/>
        <dbReference type="EC" id="1.8.4.12"/>
    </reaction>
</comment>
<evidence type="ECO:0000313" key="6">
    <source>
        <dbReference type="Proteomes" id="UP001596107"/>
    </source>
</evidence>
<dbReference type="Pfam" id="PF01641">
    <property type="entry name" value="SelR"/>
    <property type="match status" value="1"/>
</dbReference>
<comment type="similarity">
    <text evidence="3">Belongs to the MsrB Met sulfoxide reductase family.</text>
</comment>
<protein>
    <recommendedName>
        <fullName evidence="3">Peptide methionine sulfoxide reductase MsrB</fullName>
        <ecNumber evidence="3">1.8.4.12</ecNumber>
    </recommendedName>
    <alternativeName>
        <fullName evidence="3">Peptide-methionine (R)-S-oxide reductase</fullName>
    </alternativeName>
</protein>
<evidence type="ECO:0000256" key="3">
    <source>
        <dbReference type="HAMAP-Rule" id="MF_01400"/>
    </source>
</evidence>
<dbReference type="HAMAP" id="MF_01400">
    <property type="entry name" value="MsrB"/>
    <property type="match status" value="1"/>
</dbReference>
<evidence type="ECO:0000256" key="1">
    <source>
        <dbReference type="ARBA" id="ARBA00023002"/>
    </source>
</evidence>
<dbReference type="PANTHER" id="PTHR10173">
    <property type="entry name" value="METHIONINE SULFOXIDE REDUCTASE"/>
    <property type="match status" value="1"/>
</dbReference>
<accession>A0ABW0T8Z1</accession>
<proteinExistence type="inferred from homology"/>
<dbReference type="Gene3D" id="2.170.150.20">
    <property type="entry name" value="Peptide methionine sulfoxide reductase"/>
    <property type="match status" value="1"/>
</dbReference>
<dbReference type="RefSeq" id="WP_223021575.1">
    <property type="nucleotide sequence ID" value="NZ_CP078143.1"/>
</dbReference>
<dbReference type="PANTHER" id="PTHR10173:SF59">
    <property type="entry name" value="PEPTIDE METHIONINE SULFOXIDE REDUCTASE MSRA_MSRB"/>
    <property type="match status" value="1"/>
</dbReference>
<keyword evidence="1 3" id="KW-0560">Oxidoreductase</keyword>
<keyword evidence="6" id="KW-1185">Reference proteome</keyword>
<dbReference type="SUPFAM" id="SSF51316">
    <property type="entry name" value="Mss4-like"/>
    <property type="match status" value="1"/>
</dbReference>
<reference evidence="6" key="1">
    <citation type="journal article" date="2019" name="Int. J. Syst. Evol. Microbiol.">
        <title>The Global Catalogue of Microorganisms (GCM) 10K type strain sequencing project: providing services to taxonomists for standard genome sequencing and annotation.</title>
        <authorList>
            <consortium name="The Broad Institute Genomics Platform"/>
            <consortium name="The Broad Institute Genome Sequencing Center for Infectious Disease"/>
            <person name="Wu L."/>
            <person name="Ma J."/>
        </authorList>
    </citation>
    <scope>NUCLEOTIDE SEQUENCE [LARGE SCALE GENOMIC DNA]</scope>
    <source>
        <strain evidence="6">JCM 3366</strain>
    </source>
</reference>
<evidence type="ECO:0000259" key="4">
    <source>
        <dbReference type="PROSITE" id="PS51790"/>
    </source>
</evidence>
<comment type="caution">
    <text evidence="3">Lacks conserved residue(s) required for the propagation of feature annotation.</text>
</comment>
<dbReference type="NCBIfam" id="TIGR00357">
    <property type="entry name" value="peptide-methionine (R)-S-oxide reductase MsrB"/>
    <property type="match status" value="1"/>
</dbReference>
<dbReference type="PROSITE" id="PS51790">
    <property type="entry name" value="MSRB"/>
    <property type="match status" value="1"/>
</dbReference>
<dbReference type="InterPro" id="IPR028427">
    <property type="entry name" value="Met_Sox_Rdtase_MsrB"/>
</dbReference>
<sequence>MNYKKTEEALARLTPEQYYVTQQSGTERPGTGEYLSNKEPGIYVDIVSGEPLFASSDKYESGCGWPSFTKPIVPAHVNELRDTTHGMIRTEVRSVHGDSHLGHVFEDGPIDRGGLRYCINSAALRFVHRDAMEAEGYGAYLDQVEDVK</sequence>
<feature type="active site" description="Nucleophile" evidence="3">
    <location>
        <position position="118"/>
    </location>
</feature>
<dbReference type="GO" id="GO:0033743">
    <property type="term" value="F:peptide-methionine (R)-S-oxide reductase activity"/>
    <property type="evidence" value="ECO:0007669"/>
    <property type="project" value="UniProtKB-EC"/>
</dbReference>
<dbReference type="EMBL" id="JBHSNB010000002">
    <property type="protein sequence ID" value="MFC5585081.1"/>
    <property type="molecule type" value="Genomic_DNA"/>
</dbReference>